<feature type="compositionally biased region" description="Polar residues" evidence="1">
    <location>
        <begin position="159"/>
        <end position="169"/>
    </location>
</feature>
<keyword evidence="2" id="KW-0723">Serine/threonine-protein kinase</keyword>
<keyword evidence="2" id="KW-0808">Transferase</keyword>
<evidence type="ECO:0000256" key="1">
    <source>
        <dbReference type="SAM" id="MobiDB-lite"/>
    </source>
</evidence>
<dbReference type="OrthoDB" id="1303979at2759"/>
<sequence length="324" mass="34808">MCSKADESMFLVSEGIDHCVELALQVIFATYELSFIIVFNVTLSELCVYLYVRDCTDFEYFLHSAVNTRKAVAMVFKGRFFSSSKKSDSSSPDGSSPRFLGSNSPIRSDKKKNKSAAKDESQISNPSSSSFRGTVLKDASRSKDWKRKDSQAPLPIETPSKSGSISSLNLGPKGKKSADVKDVASSVSPILASSLGLNRIKTRSGPLPQESFLGFKGDKGSLGSSNLSRNCGDGSSGSNSGSTWSGSSRGGKKEAACQKRLGFQDNVKSYIHDASNSENMPIGNAPSTERNPNLLGQPRVQNIESSNEAGIVFWSPILKSLSIL</sequence>
<evidence type="ECO:0000313" key="2">
    <source>
        <dbReference type="EMBL" id="KAA0036028.1"/>
    </source>
</evidence>
<reference evidence="2 3" key="1">
    <citation type="submission" date="2019-08" db="EMBL/GenBank/DDBJ databases">
        <title>Draft genome sequences of two oriental melons (Cucumis melo L. var makuwa).</title>
        <authorList>
            <person name="Kwon S.-Y."/>
        </authorList>
    </citation>
    <scope>NUCLEOTIDE SEQUENCE [LARGE SCALE GENOMIC DNA]</scope>
    <source>
        <strain evidence="3">cv. SW 3</strain>
        <tissue evidence="2">Leaf</tissue>
    </source>
</reference>
<feature type="region of interest" description="Disordered" evidence="1">
    <location>
        <begin position="274"/>
        <end position="295"/>
    </location>
</feature>
<dbReference type="STRING" id="1194695.A0A5A7SZL2"/>
<feature type="region of interest" description="Disordered" evidence="1">
    <location>
        <begin position="223"/>
        <end position="251"/>
    </location>
</feature>
<feature type="compositionally biased region" description="Polar residues" evidence="1">
    <location>
        <begin position="274"/>
        <end position="291"/>
    </location>
</feature>
<feature type="region of interest" description="Disordered" evidence="1">
    <location>
        <begin position="82"/>
        <end position="183"/>
    </location>
</feature>
<protein>
    <submittedName>
        <fullName evidence="2">Serine/threonine protein kinase IREH1</fullName>
    </submittedName>
</protein>
<organism evidence="2 3">
    <name type="scientific">Cucumis melo var. makuwa</name>
    <name type="common">Oriental melon</name>
    <dbReference type="NCBI Taxonomy" id="1194695"/>
    <lineage>
        <taxon>Eukaryota</taxon>
        <taxon>Viridiplantae</taxon>
        <taxon>Streptophyta</taxon>
        <taxon>Embryophyta</taxon>
        <taxon>Tracheophyta</taxon>
        <taxon>Spermatophyta</taxon>
        <taxon>Magnoliopsida</taxon>
        <taxon>eudicotyledons</taxon>
        <taxon>Gunneridae</taxon>
        <taxon>Pentapetalae</taxon>
        <taxon>rosids</taxon>
        <taxon>fabids</taxon>
        <taxon>Cucurbitales</taxon>
        <taxon>Cucurbitaceae</taxon>
        <taxon>Benincaseae</taxon>
        <taxon>Cucumis</taxon>
    </lineage>
</organism>
<keyword evidence="2" id="KW-0418">Kinase</keyword>
<accession>A0A5A7SZL2</accession>
<feature type="compositionally biased region" description="Low complexity" evidence="1">
    <location>
        <begin position="232"/>
        <end position="247"/>
    </location>
</feature>
<name>A0A5A7SZL2_CUCMM</name>
<feature type="compositionally biased region" description="Basic and acidic residues" evidence="1">
    <location>
        <begin position="138"/>
        <end position="150"/>
    </location>
</feature>
<dbReference type="EMBL" id="SSTE01019870">
    <property type="protein sequence ID" value="KAA0036028.1"/>
    <property type="molecule type" value="Genomic_DNA"/>
</dbReference>
<dbReference type="Proteomes" id="UP000321393">
    <property type="component" value="Unassembled WGS sequence"/>
</dbReference>
<evidence type="ECO:0000313" key="3">
    <source>
        <dbReference type="Proteomes" id="UP000321393"/>
    </source>
</evidence>
<feature type="compositionally biased region" description="Polar residues" evidence="1">
    <location>
        <begin position="122"/>
        <end position="132"/>
    </location>
</feature>
<dbReference type="AlphaFoldDB" id="A0A5A7SZL2"/>
<comment type="caution">
    <text evidence="2">The sequence shown here is derived from an EMBL/GenBank/DDBJ whole genome shotgun (WGS) entry which is preliminary data.</text>
</comment>
<feature type="compositionally biased region" description="Low complexity" evidence="1">
    <location>
        <begin position="82"/>
        <end position="98"/>
    </location>
</feature>
<gene>
    <name evidence="2" type="ORF">E6C27_scaffold112G00150</name>
</gene>
<dbReference type="GO" id="GO:0004674">
    <property type="term" value="F:protein serine/threonine kinase activity"/>
    <property type="evidence" value="ECO:0007669"/>
    <property type="project" value="UniProtKB-KW"/>
</dbReference>
<proteinExistence type="predicted"/>